<dbReference type="PANTHER" id="PTHR24185">
    <property type="entry name" value="CALCIUM-INDEPENDENT PHOSPHOLIPASE A2-GAMMA"/>
    <property type="match status" value="1"/>
</dbReference>
<proteinExistence type="predicted"/>
<dbReference type="GeneID" id="63843065"/>
<dbReference type="Pfam" id="PF01734">
    <property type="entry name" value="Patatin"/>
    <property type="match status" value="1"/>
</dbReference>
<feature type="short sequence motif" description="DGA/G" evidence="4">
    <location>
        <begin position="107"/>
        <end position="109"/>
    </location>
</feature>
<evidence type="ECO:0000256" key="1">
    <source>
        <dbReference type="ARBA" id="ARBA00022801"/>
    </source>
</evidence>
<accession>A0A9P4Y4R9</accession>
<dbReference type="InterPro" id="IPR011990">
    <property type="entry name" value="TPR-like_helical_dom_sf"/>
</dbReference>
<evidence type="ECO:0000256" key="2">
    <source>
        <dbReference type="ARBA" id="ARBA00022963"/>
    </source>
</evidence>
<name>A0A9P4Y4R9_CRYP1</name>
<dbReference type="GO" id="GO:0046486">
    <property type="term" value="P:glycerolipid metabolic process"/>
    <property type="evidence" value="ECO:0007669"/>
    <property type="project" value="UniProtKB-ARBA"/>
</dbReference>
<dbReference type="EMBL" id="MU032346">
    <property type="protein sequence ID" value="KAF3766651.1"/>
    <property type="molecule type" value="Genomic_DNA"/>
</dbReference>
<dbReference type="RefSeq" id="XP_040777612.1">
    <property type="nucleotide sequence ID" value="XM_040925936.1"/>
</dbReference>
<keyword evidence="1" id="KW-0378">Hydrolase</keyword>
<evidence type="ECO:0000256" key="3">
    <source>
        <dbReference type="ARBA" id="ARBA00023098"/>
    </source>
</evidence>
<keyword evidence="2" id="KW-0442">Lipid degradation</keyword>
<evidence type="ECO:0000256" key="4">
    <source>
        <dbReference type="PROSITE-ProRule" id="PRU01161"/>
    </source>
</evidence>
<dbReference type="GO" id="GO:0019369">
    <property type="term" value="P:arachidonate metabolic process"/>
    <property type="evidence" value="ECO:0007669"/>
    <property type="project" value="TreeGrafter"/>
</dbReference>
<evidence type="ECO:0000313" key="6">
    <source>
        <dbReference type="EMBL" id="KAF3766651.1"/>
    </source>
</evidence>
<keyword evidence="3" id="KW-0443">Lipid metabolism</keyword>
<dbReference type="GO" id="GO:0016042">
    <property type="term" value="P:lipid catabolic process"/>
    <property type="evidence" value="ECO:0007669"/>
    <property type="project" value="UniProtKB-KW"/>
</dbReference>
<dbReference type="PANTHER" id="PTHR24185:SF1">
    <property type="entry name" value="CALCIUM-INDEPENDENT PHOSPHOLIPASE A2-GAMMA"/>
    <property type="match status" value="1"/>
</dbReference>
<dbReference type="GO" id="GO:0047499">
    <property type="term" value="F:calcium-independent phospholipase A2 activity"/>
    <property type="evidence" value="ECO:0007669"/>
    <property type="project" value="TreeGrafter"/>
</dbReference>
<dbReference type="PROSITE" id="PS51635">
    <property type="entry name" value="PNPLA"/>
    <property type="match status" value="1"/>
</dbReference>
<dbReference type="InterPro" id="IPR002641">
    <property type="entry name" value="PNPLA_dom"/>
</dbReference>
<dbReference type="Pfam" id="PF13374">
    <property type="entry name" value="TPR_10"/>
    <property type="match status" value="1"/>
</dbReference>
<keyword evidence="7" id="KW-1185">Reference proteome</keyword>
<organism evidence="6 7">
    <name type="scientific">Cryphonectria parasitica (strain ATCC 38755 / EP155)</name>
    <dbReference type="NCBI Taxonomy" id="660469"/>
    <lineage>
        <taxon>Eukaryota</taxon>
        <taxon>Fungi</taxon>
        <taxon>Dikarya</taxon>
        <taxon>Ascomycota</taxon>
        <taxon>Pezizomycotina</taxon>
        <taxon>Sordariomycetes</taxon>
        <taxon>Sordariomycetidae</taxon>
        <taxon>Diaporthales</taxon>
        <taxon>Cryphonectriaceae</taxon>
        <taxon>Cryphonectria-Endothia species complex</taxon>
        <taxon>Cryphonectria</taxon>
    </lineage>
</organism>
<dbReference type="Proteomes" id="UP000803844">
    <property type="component" value="Unassembled WGS sequence"/>
</dbReference>
<dbReference type="OrthoDB" id="1658288at2759"/>
<dbReference type="Gene3D" id="3.40.1090.10">
    <property type="entry name" value="Cytosolic phospholipase A2 catalytic domain"/>
    <property type="match status" value="1"/>
</dbReference>
<dbReference type="SUPFAM" id="SSF48452">
    <property type="entry name" value="TPR-like"/>
    <property type="match status" value="1"/>
</dbReference>
<dbReference type="Gene3D" id="1.25.40.10">
    <property type="entry name" value="Tetratricopeptide repeat domain"/>
    <property type="match status" value="1"/>
</dbReference>
<evidence type="ECO:0000259" key="5">
    <source>
        <dbReference type="PROSITE" id="PS51635"/>
    </source>
</evidence>
<dbReference type="AlphaFoldDB" id="A0A9P4Y4R9"/>
<comment type="caution">
    <text evidence="6">The sequence shown here is derived from an EMBL/GenBank/DDBJ whole genome shotgun (WGS) entry which is preliminary data.</text>
</comment>
<protein>
    <recommendedName>
        <fullName evidence="5">PNPLA domain-containing protein</fullName>
    </recommendedName>
</protein>
<dbReference type="InterPro" id="IPR016035">
    <property type="entry name" value="Acyl_Trfase/lysoPLipase"/>
</dbReference>
<dbReference type="SUPFAM" id="SSF52151">
    <property type="entry name" value="FabD/lysophospholipase-like"/>
    <property type="match status" value="1"/>
</dbReference>
<reference evidence="6" key="1">
    <citation type="journal article" date="2020" name="Phytopathology">
        <title>Genome sequence of the chestnut blight fungus Cryphonectria parasitica EP155: A fundamental resource for an archetypical invasive plant pathogen.</title>
        <authorList>
            <person name="Crouch J.A."/>
            <person name="Dawe A."/>
            <person name="Aerts A."/>
            <person name="Barry K."/>
            <person name="Churchill A.C.L."/>
            <person name="Grimwood J."/>
            <person name="Hillman B."/>
            <person name="Milgroom M.G."/>
            <person name="Pangilinan J."/>
            <person name="Smith M."/>
            <person name="Salamov A."/>
            <person name="Schmutz J."/>
            <person name="Yadav J."/>
            <person name="Grigoriev I.V."/>
            <person name="Nuss D."/>
        </authorList>
    </citation>
    <scope>NUCLEOTIDE SEQUENCE</scope>
    <source>
        <strain evidence="6">EP155</strain>
    </source>
</reference>
<comment type="caution">
    <text evidence="4">Lacks conserved residue(s) required for the propagation of feature annotation.</text>
</comment>
<dbReference type="Pfam" id="PF13424">
    <property type="entry name" value="TPR_12"/>
    <property type="match status" value="1"/>
</dbReference>
<dbReference type="GO" id="GO:0016020">
    <property type="term" value="C:membrane"/>
    <property type="evidence" value="ECO:0007669"/>
    <property type="project" value="TreeGrafter"/>
</dbReference>
<sequence>MAWKDGRFKASTLENSIKRVLEEKLGSGHADDLMYNPGLNFPCKSIVCAVEARHMNKTPTNFRDWLPTKDANYNCKIWEAARATSAAPHLFKRVTIGEPLRQQHFVDGALGCNNPIRHVLSEALREFMGSQEVGCILSIGTGMRLTAGFQPLKGYQRVLPKDLVQAIARMVTDCDEVADQMTEQFRNYGRMYHRFNAGYELGAIGLNECSRLGEVEAHTRAYLRQKNSVSASVIPSTDNLSALKLPPNSLDRPVSFPNHPRDEFSFVRRTEMSQIDKHFKKFRDAQRPSRLVLHAVEVLACSLDSYGPEWPILRGPSRQHHLLRPHVEGCYNNCEKWLPEQDVKVSDQIWTRASSALMLANFFASDNQYNLAEELQRRYIALMRCNSPEKRSALRQLSKTMFLKDQLSEARDIQEAILKQSDFIVDDIEGALLLVDLALTYRGQAYEAELGKMSDQASDLLDMSFEMRVRGLETFRSLKGAESKEAASASAHLATIEYHKGNLHSARELEEAAVAILTKTNGERDLRTLEAKQELAVTLAKLGETKTAIMMHQEVWDGRSQVLGPEHPKNLRCEIMLARALRLDGQLTKAHERNENALAKMSVLRGRDHAETIQAGGSFWRCLIAEGRIEEADQLRDEYGIALTAIEEDMRAQAINDQASSNLIKT</sequence>
<evidence type="ECO:0000313" key="7">
    <source>
        <dbReference type="Proteomes" id="UP000803844"/>
    </source>
</evidence>
<gene>
    <name evidence="6" type="ORF">M406DRAFT_76171</name>
</gene>
<feature type="domain" description="PNPLA" evidence="5">
    <location>
        <begin position="1"/>
        <end position="120"/>
    </location>
</feature>